<dbReference type="Gene3D" id="3.90.70.10">
    <property type="entry name" value="Cysteine proteinases"/>
    <property type="match status" value="1"/>
</dbReference>
<evidence type="ECO:0000256" key="6">
    <source>
        <dbReference type="SAM" id="MobiDB-lite"/>
    </source>
</evidence>
<comment type="similarity">
    <text evidence="5">Belongs to the peptidase C19 family.</text>
</comment>
<dbReference type="STRING" id="230819.A0A5C3L3M7"/>
<feature type="region of interest" description="Disordered" evidence="6">
    <location>
        <begin position="512"/>
        <end position="542"/>
    </location>
</feature>
<dbReference type="InterPro" id="IPR028889">
    <property type="entry name" value="USP"/>
</dbReference>
<keyword evidence="1" id="KW-0479">Metal-binding</keyword>
<evidence type="ECO:0000256" key="3">
    <source>
        <dbReference type="ARBA" id="ARBA00022833"/>
    </source>
</evidence>
<dbReference type="PROSITE" id="PS50271">
    <property type="entry name" value="ZF_UBP"/>
    <property type="match status" value="1"/>
</dbReference>
<dbReference type="InterPro" id="IPR013083">
    <property type="entry name" value="Znf_RING/FYVE/PHD"/>
</dbReference>
<feature type="domain" description="UBP-type" evidence="8">
    <location>
        <begin position="6"/>
        <end position="130"/>
    </location>
</feature>
<keyword evidence="5" id="KW-0378">Hydrolase</keyword>
<dbReference type="InterPro" id="IPR001607">
    <property type="entry name" value="Znf_UBP"/>
</dbReference>
<organism evidence="9 10">
    <name type="scientific">Coprinopsis marcescibilis</name>
    <name type="common">Agaric fungus</name>
    <name type="synonym">Psathyrella marcescibilis</name>
    <dbReference type="NCBI Taxonomy" id="230819"/>
    <lineage>
        <taxon>Eukaryota</taxon>
        <taxon>Fungi</taxon>
        <taxon>Dikarya</taxon>
        <taxon>Basidiomycota</taxon>
        <taxon>Agaricomycotina</taxon>
        <taxon>Agaricomycetes</taxon>
        <taxon>Agaricomycetidae</taxon>
        <taxon>Agaricales</taxon>
        <taxon>Agaricineae</taxon>
        <taxon>Psathyrellaceae</taxon>
        <taxon>Coprinopsis</taxon>
    </lineage>
</organism>
<dbReference type="GO" id="GO:0004843">
    <property type="term" value="F:cysteine-type deubiquitinase activity"/>
    <property type="evidence" value="ECO:0007669"/>
    <property type="project" value="UniProtKB-UniRule"/>
</dbReference>
<reference evidence="9 10" key="1">
    <citation type="journal article" date="2019" name="Nat. Ecol. Evol.">
        <title>Megaphylogeny resolves global patterns of mushroom evolution.</title>
        <authorList>
            <person name="Varga T."/>
            <person name="Krizsan K."/>
            <person name="Foldi C."/>
            <person name="Dima B."/>
            <person name="Sanchez-Garcia M."/>
            <person name="Sanchez-Ramirez S."/>
            <person name="Szollosi G.J."/>
            <person name="Szarkandi J.G."/>
            <person name="Papp V."/>
            <person name="Albert L."/>
            <person name="Andreopoulos W."/>
            <person name="Angelini C."/>
            <person name="Antonin V."/>
            <person name="Barry K.W."/>
            <person name="Bougher N.L."/>
            <person name="Buchanan P."/>
            <person name="Buyck B."/>
            <person name="Bense V."/>
            <person name="Catcheside P."/>
            <person name="Chovatia M."/>
            <person name="Cooper J."/>
            <person name="Damon W."/>
            <person name="Desjardin D."/>
            <person name="Finy P."/>
            <person name="Geml J."/>
            <person name="Haridas S."/>
            <person name="Hughes K."/>
            <person name="Justo A."/>
            <person name="Karasinski D."/>
            <person name="Kautmanova I."/>
            <person name="Kiss B."/>
            <person name="Kocsube S."/>
            <person name="Kotiranta H."/>
            <person name="LaButti K.M."/>
            <person name="Lechner B.E."/>
            <person name="Liimatainen K."/>
            <person name="Lipzen A."/>
            <person name="Lukacs Z."/>
            <person name="Mihaltcheva S."/>
            <person name="Morgado L.N."/>
            <person name="Niskanen T."/>
            <person name="Noordeloos M.E."/>
            <person name="Ohm R.A."/>
            <person name="Ortiz-Santana B."/>
            <person name="Ovrebo C."/>
            <person name="Racz N."/>
            <person name="Riley R."/>
            <person name="Savchenko A."/>
            <person name="Shiryaev A."/>
            <person name="Soop K."/>
            <person name="Spirin V."/>
            <person name="Szebenyi C."/>
            <person name="Tomsovsky M."/>
            <person name="Tulloss R.E."/>
            <person name="Uehling J."/>
            <person name="Grigoriev I.V."/>
            <person name="Vagvolgyi C."/>
            <person name="Papp T."/>
            <person name="Martin F.M."/>
            <person name="Miettinen O."/>
            <person name="Hibbett D.S."/>
            <person name="Nagy L.G."/>
        </authorList>
    </citation>
    <scope>NUCLEOTIDE SEQUENCE [LARGE SCALE GENOMIC DNA]</scope>
    <source>
        <strain evidence="9 10">CBS 121175</strain>
    </source>
</reference>
<dbReference type="SMART" id="SM00290">
    <property type="entry name" value="ZnF_UBP"/>
    <property type="match status" value="1"/>
</dbReference>
<dbReference type="SUPFAM" id="SSF54001">
    <property type="entry name" value="Cysteine proteinases"/>
    <property type="match status" value="1"/>
</dbReference>
<dbReference type="PROSITE" id="PS00973">
    <property type="entry name" value="USP_2"/>
    <property type="match status" value="1"/>
</dbReference>
<protein>
    <recommendedName>
        <fullName evidence="5">Ubiquitin carboxyl-terminal hydrolase</fullName>
        <ecNumber evidence="5">3.4.19.12</ecNumber>
    </recommendedName>
</protein>
<comment type="catalytic activity">
    <reaction evidence="5">
        <text>Thiol-dependent hydrolysis of ester, thioester, amide, peptide and isopeptide bonds formed by the C-terminal Gly of ubiquitin (a 76-residue protein attached to proteins as an intracellular targeting signal).</text>
        <dbReference type="EC" id="3.4.19.12"/>
    </reaction>
</comment>
<keyword evidence="5" id="KW-0645">Protease</keyword>
<dbReference type="PANTHER" id="PTHR24006">
    <property type="entry name" value="UBIQUITIN CARBOXYL-TERMINAL HYDROLASE"/>
    <property type="match status" value="1"/>
</dbReference>
<dbReference type="PROSITE" id="PS50235">
    <property type="entry name" value="USP_3"/>
    <property type="match status" value="1"/>
</dbReference>
<evidence type="ECO:0000259" key="7">
    <source>
        <dbReference type="PROSITE" id="PS50235"/>
    </source>
</evidence>
<dbReference type="AlphaFoldDB" id="A0A5C3L3M7"/>
<dbReference type="Gene3D" id="3.30.40.10">
    <property type="entry name" value="Zinc/RING finger domain, C3HC4 (zinc finger)"/>
    <property type="match status" value="1"/>
</dbReference>
<evidence type="ECO:0000313" key="10">
    <source>
        <dbReference type="Proteomes" id="UP000307440"/>
    </source>
</evidence>
<dbReference type="GO" id="GO:0006508">
    <property type="term" value="P:proteolysis"/>
    <property type="evidence" value="ECO:0007669"/>
    <property type="project" value="UniProtKB-KW"/>
</dbReference>
<sequence>MLEQGSTCPHIKAELGENGTTIITKYKTVLAWNVNRLQAVRTSAKRRRIAAPSCGACGLALSRPLACLHCEFTGCWDNQHALEHLRDAEHSFCADVKTGAIFCSQCNDFIYDAEMEEISLEAILGAEEKQTRFQVSQKLREPFKRWTPDEKEAAAAENFVSRPCQSRRGLVNLGQTCFLNAVLQSLIHNPLLRNYFLSDKHNWRQCKLETCTCCEMDRLFTEIYSEDDTPYCPTTFLYNLWRTSELSGYAQHDAHECFIATLNQIHSTSRGSTNVSCNCIIHNTFGGQLQSDVRCERCGNTTTAIDPILDISLELKTKGGDLASAENTLAACLRRFTLPEKLGVKEYTCTKCTKIAHEASKRMSIRQLPPVLSFQFKRFEQKTNDKTSTRKLDTPVRIPASINMAPYTSALVREMDKETGSGAGAGVPFVYPGPEILYEYDLFGVINHEGQIDNGHYTNFARFEDEWYRFDDDKVTHSSLGACLSSNVYMCFYAKRHLDYKPYMTPTYIREMEKKEKEKEREKERAEKDGTGKGKEKSKDKDVVMREIDDALLATV</sequence>
<keyword evidence="5" id="KW-0788">Thiol protease</keyword>
<keyword evidence="10" id="KW-1185">Reference proteome</keyword>
<dbReference type="PROSITE" id="PS00972">
    <property type="entry name" value="USP_1"/>
    <property type="match status" value="1"/>
</dbReference>
<accession>A0A5C3L3M7</accession>
<feature type="domain" description="USP" evidence="7">
    <location>
        <begin position="168"/>
        <end position="496"/>
    </location>
</feature>
<dbReference type="OrthoDB" id="289038at2759"/>
<evidence type="ECO:0000256" key="5">
    <source>
        <dbReference type="RuleBase" id="RU366025"/>
    </source>
</evidence>
<dbReference type="InterPro" id="IPR018200">
    <property type="entry name" value="USP_CS"/>
</dbReference>
<dbReference type="PANTHER" id="PTHR24006:SF937">
    <property type="entry name" value="UBIQUITIN CARBOXYL-TERMINAL HYDROLASE"/>
    <property type="match status" value="1"/>
</dbReference>
<dbReference type="SUPFAM" id="SSF57850">
    <property type="entry name" value="RING/U-box"/>
    <property type="match status" value="1"/>
</dbReference>
<keyword evidence="2 4" id="KW-0863">Zinc-finger</keyword>
<dbReference type="InterPro" id="IPR001394">
    <property type="entry name" value="Peptidase_C19_UCH"/>
</dbReference>
<dbReference type="Pfam" id="PF00443">
    <property type="entry name" value="UCH"/>
    <property type="match status" value="1"/>
</dbReference>
<dbReference type="GO" id="GO:0005634">
    <property type="term" value="C:nucleus"/>
    <property type="evidence" value="ECO:0007669"/>
    <property type="project" value="TreeGrafter"/>
</dbReference>
<evidence type="ECO:0000256" key="1">
    <source>
        <dbReference type="ARBA" id="ARBA00022723"/>
    </source>
</evidence>
<dbReference type="InterPro" id="IPR050164">
    <property type="entry name" value="Peptidase_C19"/>
</dbReference>
<proteinExistence type="inferred from homology"/>
<evidence type="ECO:0000256" key="4">
    <source>
        <dbReference type="PROSITE-ProRule" id="PRU00502"/>
    </source>
</evidence>
<dbReference type="Pfam" id="PF02148">
    <property type="entry name" value="zf-UBP"/>
    <property type="match status" value="1"/>
</dbReference>
<dbReference type="GO" id="GO:0005829">
    <property type="term" value="C:cytosol"/>
    <property type="evidence" value="ECO:0007669"/>
    <property type="project" value="TreeGrafter"/>
</dbReference>
<dbReference type="GO" id="GO:0008270">
    <property type="term" value="F:zinc ion binding"/>
    <property type="evidence" value="ECO:0007669"/>
    <property type="project" value="UniProtKB-KW"/>
</dbReference>
<dbReference type="EC" id="3.4.19.12" evidence="5"/>
<name>A0A5C3L3M7_COPMA</name>
<gene>
    <name evidence="9" type="ORF">FA15DRAFT_671220</name>
</gene>
<dbReference type="Proteomes" id="UP000307440">
    <property type="component" value="Unassembled WGS sequence"/>
</dbReference>
<evidence type="ECO:0000313" key="9">
    <source>
        <dbReference type="EMBL" id="TFK22778.1"/>
    </source>
</evidence>
<dbReference type="InterPro" id="IPR038765">
    <property type="entry name" value="Papain-like_cys_pep_sf"/>
</dbReference>
<evidence type="ECO:0000259" key="8">
    <source>
        <dbReference type="PROSITE" id="PS50271"/>
    </source>
</evidence>
<dbReference type="GO" id="GO:0016579">
    <property type="term" value="P:protein deubiquitination"/>
    <property type="evidence" value="ECO:0007669"/>
    <property type="project" value="InterPro"/>
</dbReference>
<keyword evidence="5" id="KW-0833">Ubl conjugation pathway</keyword>
<keyword evidence="3" id="KW-0862">Zinc</keyword>
<evidence type="ECO:0000256" key="2">
    <source>
        <dbReference type="ARBA" id="ARBA00022771"/>
    </source>
</evidence>
<dbReference type="EMBL" id="ML210233">
    <property type="protein sequence ID" value="TFK22778.1"/>
    <property type="molecule type" value="Genomic_DNA"/>
</dbReference>